<sequence length="43" mass="4476">MSREAALTGRRGRQPSSCDAAPQTCLATKVLFGRAFCAAGCES</sequence>
<reference evidence="2 3" key="1">
    <citation type="submission" date="2018-10" db="EMBL/GenBank/DDBJ databases">
        <title>Rhodobacter sp . BO-81.</title>
        <authorList>
            <person name="Im W.T."/>
        </authorList>
    </citation>
    <scope>NUCLEOTIDE SEQUENCE [LARGE SCALE GENOMIC DNA]</scope>
    <source>
        <strain evidence="2 3">BO-81</strain>
    </source>
</reference>
<feature type="region of interest" description="Disordered" evidence="1">
    <location>
        <begin position="1"/>
        <end position="20"/>
    </location>
</feature>
<dbReference type="Proteomes" id="UP000279673">
    <property type="component" value="Unassembled WGS sequence"/>
</dbReference>
<keyword evidence="3" id="KW-1185">Reference proteome</keyword>
<gene>
    <name evidence="2" type="ORF">DYS74_04840</name>
</gene>
<evidence type="ECO:0000313" key="2">
    <source>
        <dbReference type="EMBL" id="RLL71936.1"/>
    </source>
</evidence>
<comment type="caution">
    <text evidence="2">The sequence shown here is derived from an EMBL/GenBank/DDBJ whole genome shotgun (WGS) entry which is preliminary data.</text>
</comment>
<evidence type="ECO:0000256" key="1">
    <source>
        <dbReference type="SAM" id="MobiDB-lite"/>
    </source>
</evidence>
<accession>A0A421BUE9</accession>
<name>A0A421BUE9_9RHOB</name>
<protein>
    <submittedName>
        <fullName evidence="2">Uncharacterized protein</fullName>
    </submittedName>
</protein>
<proteinExistence type="predicted"/>
<organism evidence="2 3">
    <name type="scientific">Paenirhodobacter hankyongi</name>
    <dbReference type="NCBI Taxonomy" id="2294033"/>
    <lineage>
        <taxon>Bacteria</taxon>
        <taxon>Pseudomonadati</taxon>
        <taxon>Pseudomonadota</taxon>
        <taxon>Alphaproteobacteria</taxon>
        <taxon>Rhodobacterales</taxon>
        <taxon>Rhodobacter group</taxon>
        <taxon>Paenirhodobacter</taxon>
    </lineage>
</organism>
<dbReference type="EMBL" id="RCHI01000003">
    <property type="protein sequence ID" value="RLL71936.1"/>
    <property type="molecule type" value="Genomic_DNA"/>
</dbReference>
<evidence type="ECO:0000313" key="3">
    <source>
        <dbReference type="Proteomes" id="UP000279673"/>
    </source>
</evidence>
<dbReference type="AlphaFoldDB" id="A0A421BUE9"/>